<dbReference type="EMBL" id="BAABGL010000032">
    <property type="protein sequence ID" value="GAA4394452.1"/>
    <property type="molecule type" value="Genomic_DNA"/>
</dbReference>
<evidence type="ECO:0000313" key="1">
    <source>
        <dbReference type="EMBL" id="GAA4394452.1"/>
    </source>
</evidence>
<organism evidence="1 2">
    <name type="scientific">Brevibacterium pityocampae</name>
    <dbReference type="NCBI Taxonomy" id="506594"/>
    <lineage>
        <taxon>Bacteria</taxon>
        <taxon>Bacillati</taxon>
        <taxon>Actinomycetota</taxon>
        <taxon>Actinomycetes</taxon>
        <taxon>Micrococcales</taxon>
        <taxon>Brevibacteriaceae</taxon>
        <taxon>Brevibacterium</taxon>
    </lineage>
</organism>
<name>A0ABP8JR32_9MICO</name>
<evidence type="ECO:0000313" key="2">
    <source>
        <dbReference type="Proteomes" id="UP001500642"/>
    </source>
</evidence>
<comment type="caution">
    <text evidence="1">The sequence shown here is derived from an EMBL/GenBank/DDBJ whole genome shotgun (WGS) entry which is preliminary data.</text>
</comment>
<gene>
    <name evidence="1" type="ORF">GCM10023167_23970</name>
</gene>
<sequence length="72" mass="6788">MGSASDGVSDGFVNVCCLGVAEGCSAGADGWPFCGVAVADDEGGVAEFGCGEDAAEGADSGAAEAVDVDRPG</sequence>
<reference evidence="2" key="1">
    <citation type="journal article" date="2019" name="Int. J. Syst. Evol. Microbiol.">
        <title>The Global Catalogue of Microorganisms (GCM) 10K type strain sequencing project: providing services to taxonomists for standard genome sequencing and annotation.</title>
        <authorList>
            <consortium name="The Broad Institute Genomics Platform"/>
            <consortium name="The Broad Institute Genome Sequencing Center for Infectious Disease"/>
            <person name="Wu L."/>
            <person name="Ma J."/>
        </authorList>
    </citation>
    <scope>NUCLEOTIDE SEQUENCE [LARGE SCALE GENOMIC DNA]</scope>
    <source>
        <strain evidence="2">JCM 17808</strain>
    </source>
</reference>
<proteinExistence type="predicted"/>
<accession>A0ABP8JR32</accession>
<keyword evidence="2" id="KW-1185">Reference proteome</keyword>
<dbReference type="Proteomes" id="UP001500642">
    <property type="component" value="Unassembled WGS sequence"/>
</dbReference>
<protein>
    <submittedName>
        <fullName evidence="1">Uncharacterized protein</fullName>
    </submittedName>
</protein>